<evidence type="ECO:0000256" key="1">
    <source>
        <dbReference type="SAM" id="MobiDB-lite"/>
    </source>
</evidence>
<reference evidence="2" key="1">
    <citation type="submission" date="2015-08" db="EMBL/GenBank/DDBJ databases">
        <authorList>
            <person name="Babu N.S."/>
            <person name="Beckwith C.J."/>
            <person name="Beseler K.G."/>
            <person name="Brison A."/>
            <person name="Carone J.V."/>
            <person name="Caskin T.P."/>
            <person name="Diamond M."/>
            <person name="Durham M.E."/>
            <person name="Foxe J.M."/>
            <person name="Go M."/>
            <person name="Henderson B.A."/>
            <person name="Jones I.B."/>
            <person name="McGettigan J.A."/>
            <person name="Micheletti S.J."/>
            <person name="Nasrallah M.E."/>
            <person name="Ortiz D."/>
            <person name="Piller C.R."/>
            <person name="Privatt S.R."/>
            <person name="Schneider S.L."/>
            <person name="Sharp S."/>
            <person name="Smith T.C."/>
            <person name="Stanton J.D."/>
            <person name="Ullery H.E."/>
            <person name="Wilson R.J."/>
            <person name="Serrano M.G."/>
            <person name="Buck G."/>
            <person name="Lee V."/>
            <person name="Wang Y."/>
            <person name="Carvalho R."/>
            <person name="Voegtly L."/>
            <person name="Shi R."/>
            <person name="Duckworth R."/>
            <person name="Johnson A."/>
            <person name="Loviza R."/>
            <person name="Walstead R."/>
            <person name="Shah Z."/>
            <person name="Kiflezghi M."/>
            <person name="Wade K."/>
            <person name="Ball S.L."/>
            <person name="Bradley K.W."/>
            <person name="Asai D.J."/>
            <person name="Bowman C.A."/>
            <person name="Russell D.A."/>
            <person name="Pope W.H."/>
            <person name="Jacobs-Sera D."/>
            <person name="Hendrix R.W."/>
            <person name="Hatfull G.F."/>
        </authorList>
    </citation>
    <scope>NUCLEOTIDE SEQUENCE</scope>
</reference>
<dbReference type="EMBL" id="CZKA01000004">
    <property type="protein sequence ID" value="CUR54067.1"/>
    <property type="molecule type" value="Genomic_DNA"/>
</dbReference>
<proteinExistence type="predicted"/>
<gene>
    <name evidence="2" type="ORF">NOCA2120100</name>
</gene>
<feature type="region of interest" description="Disordered" evidence="1">
    <location>
        <begin position="194"/>
        <end position="213"/>
    </location>
</feature>
<sequence length="233" mass="24191">MLDVAGVVGELPARVVVALDVPCHDPGRPVVHARAVGVEQPSEEVGRTLVDDLPLPRLEGDPAFVLATRAVLGEQARPVLPVRLNDAHAWSRHAEGRAERPNGAGQRLDVADDALIASIAADSQGRMPAVDGDRAIAQVVAEKCAIGGTGQRSPIAEGALTTHGAEWVAPRTQTGSADAQGSAYLAEVQPVVEHSPGGVPGRDGVHDRSVSEGTDKVVLRVPRVGFEPTLDGV</sequence>
<protein>
    <submittedName>
        <fullName evidence="2">Uncharacterized protein</fullName>
    </submittedName>
</protein>
<feature type="compositionally biased region" description="Basic and acidic residues" evidence="1">
    <location>
        <begin position="203"/>
        <end position="213"/>
    </location>
</feature>
<dbReference type="AlphaFoldDB" id="A0A2P2BWG1"/>
<evidence type="ECO:0000313" key="2">
    <source>
        <dbReference type="EMBL" id="CUR54067.1"/>
    </source>
</evidence>
<accession>A0A2P2BWG1</accession>
<name>A0A2P2BWG1_9ZZZZ</name>
<organism evidence="2">
    <name type="scientific">metagenome</name>
    <dbReference type="NCBI Taxonomy" id="256318"/>
    <lineage>
        <taxon>unclassified sequences</taxon>
        <taxon>metagenomes</taxon>
    </lineage>
</organism>